<dbReference type="PROSITE" id="PS51379">
    <property type="entry name" value="4FE4S_FER_2"/>
    <property type="match status" value="1"/>
</dbReference>
<dbReference type="PANTHER" id="PTHR11748:SF119">
    <property type="entry name" value="D-2-HYDROXYGLUTARATE DEHYDROGENASE"/>
    <property type="match status" value="1"/>
</dbReference>
<evidence type="ECO:0000256" key="3">
    <source>
        <dbReference type="ARBA" id="ARBA00022723"/>
    </source>
</evidence>
<dbReference type="Proteomes" id="UP001149822">
    <property type="component" value="Unassembled WGS sequence"/>
</dbReference>
<keyword evidence="5" id="KW-0560">Oxidoreductase</keyword>
<dbReference type="InterPro" id="IPR009051">
    <property type="entry name" value="Helical_ferredxn"/>
</dbReference>
<dbReference type="SUPFAM" id="SSF56176">
    <property type="entry name" value="FAD-binding/transporter-associated domain-like"/>
    <property type="match status" value="1"/>
</dbReference>
<organism evidence="9 10">
    <name type="scientific">Paracoccus benzoatiresistens</name>
    <dbReference type="NCBI Taxonomy" id="2997341"/>
    <lineage>
        <taxon>Bacteria</taxon>
        <taxon>Pseudomonadati</taxon>
        <taxon>Pseudomonadota</taxon>
        <taxon>Alphaproteobacteria</taxon>
        <taxon>Rhodobacterales</taxon>
        <taxon>Paracoccaceae</taxon>
        <taxon>Paracoccus</taxon>
    </lineage>
</organism>
<dbReference type="SUPFAM" id="SSF46548">
    <property type="entry name" value="alpha-helical ferredoxin"/>
    <property type="match status" value="1"/>
</dbReference>
<reference evidence="9" key="1">
    <citation type="submission" date="2022-12" db="EMBL/GenBank/DDBJ databases">
        <title>Paracoccus sp. EF6 isolated from a lake water.</title>
        <authorList>
            <person name="Liu H."/>
        </authorList>
    </citation>
    <scope>NUCLEOTIDE SEQUENCE</scope>
    <source>
        <strain evidence="9">EF6</strain>
    </source>
</reference>
<evidence type="ECO:0000313" key="10">
    <source>
        <dbReference type="Proteomes" id="UP001149822"/>
    </source>
</evidence>
<dbReference type="InterPro" id="IPR036318">
    <property type="entry name" value="FAD-bd_PCMH-like_sf"/>
</dbReference>
<gene>
    <name evidence="9" type="ORF">OU682_23745</name>
</gene>
<feature type="domain" description="4Fe-4S ferredoxin-type" evidence="8">
    <location>
        <begin position="431"/>
        <end position="462"/>
    </location>
</feature>
<evidence type="ECO:0000256" key="2">
    <source>
        <dbReference type="ARBA" id="ARBA00022630"/>
    </source>
</evidence>
<keyword evidence="10" id="KW-1185">Reference proteome</keyword>
<dbReference type="InterPro" id="IPR004113">
    <property type="entry name" value="FAD-bd_oxidored_4_C"/>
</dbReference>
<dbReference type="PANTHER" id="PTHR11748">
    <property type="entry name" value="D-LACTATE DEHYDROGENASE"/>
    <property type="match status" value="1"/>
</dbReference>
<dbReference type="RefSeq" id="WP_268944644.1">
    <property type="nucleotide sequence ID" value="NZ_JAPTYD010000134.1"/>
</dbReference>
<evidence type="ECO:0000256" key="6">
    <source>
        <dbReference type="ARBA" id="ARBA00023004"/>
    </source>
</evidence>
<evidence type="ECO:0000256" key="5">
    <source>
        <dbReference type="ARBA" id="ARBA00023002"/>
    </source>
</evidence>
<proteinExistence type="predicted"/>
<evidence type="ECO:0000313" key="9">
    <source>
        <dbReference type="EMBL" id="MCZ0964559.1"/>
    </source>
</evidence>
<dbReference type="Pfam" id="PF13183">
    <property type="entry name" value="Fer4_8"/>
    <property type="match status" value="1"/>
</dbReference>
<keyword evidence="4" id="KW-0274">FAD</keyword>
<dbReference type="SUPFAM" id="SSF55103">
    <property type="entry name" value="FAD-linked oxidases, C-terminal domain"/>
    <property type="match status" value="1"/>
</dbReference>
<dbReference type="InterPro" id="IPR016164">
    <property type="entry name" value="FAD-linked_Oxase-like_C"/>
</dbReference>
<evidence type="ECO:0000256" key="4">
    <source>
        <dbReference type="ARBA" id="ARBA00022827"/>
    </source>
</evidence>
<comment type="cofactor">
    <cofactor evidence="1">
        <name>FAD</name>
        <dbReference type="ChEBI" id="CHEBI:57692"/>
    </cofactor>
</comment>
<dbReference type="Gene3D" id="1.10.1060.10">
    <property type="entry name" value="Alpha-helical ferredoxin"/>
    <property type="match status" value="1"/>
</dbReference>
<evidence type="ECO:0000259" key="8">
    <source>
        <dbReference type="PROSITE" id="PS51379"/>
    </source>
</evidence>
<dbReference type="InterPro" id="IPR017900">
    <property type="entry name" value="4Fe4S_Fe_S_CS"/>
</dbReference>
<keyword evidence="3" id="KW-0479">Metal-binding</keyword>
<evidence type="ECO:0000256" key="1">
    <source>
        <dbReference type="ARBA" id="ARBA00001974"/>
    </source>
</evidence>
<keyword evidence="2" id="KW-0285">Flavoprotein</keyword>
<comment type="caution">
    <text evidence="9">The sequence shown here is derived from an EMBL/GenBank/DDBJ whole genome shotgun (WGS) entry which is preliminary data.</text>
</comment>
<dbReference type="Gene3D" id="3.30.70.2740">
    <property type="match status" value="1"/>
</dbReference>
<dbReference type="Gene3D" id="3.30.70.2190">
    <property type="match status" value="1"/>
</dbReference>
<dbReference type="EMBL" id="JAPTYD010000134">
    <property type="protein sequence ID" value="MCZ0964559.1"/>
    <property type="molecule type" value="Genomic_DNA"/>
</dbReference>
<dbReference type="PROSITE" id="PS00198">
    <property type="entry name" value="4FE4S_FER_1"/>
    <property type="match status" value="1"/>
</dbReference>
<feature type="non-terminal residue" evidence="9">
    <location>
        <position position="699"/>
    </location>
</feature>
<name>A0ABT4JBU2_9RHOB</name>
<keyword evidence="7" id="KW-0411">Iron-sulfur</keyword>
<keyword evidence="6" id="KW-0408">Iron</keyword>
<protein>
    <submittedName>
        <fullName evidence="9">FAD-binding and (Fe-S)-binding domain-containing protein</fullName>
    </submittedName>
</protein>
<dbReference type="InterPro" id="IPR017896">
    <property type="entry name" value="4Fe4S_Fe-S-bd"/>
</dbReference>
<feature type="non-terminal residue" evidence="9">
    <location>
        <position position="1"/>
    </location>
</feature>
<dbReference type="Pfam" id="PF02913">
    <property type="entry name" value="FAD-oxidase_C"/>
    <property type="match status" value="1"/>
</dbReference>
<sequence>TSDNILGLEIARPQGLLSSLAPTPDWAAPMLAAAEEAVRQGRAAFIAATPRLNRRFTGYDLERACPGAGGFEWWRLFLGAEGTLGPITRIRVKLRRIEPEKRLIVAGFARFRDALAAATPLLADDPTAIEVMDEWVQRIAQDAGILARLPESLRPEGPVAYVFIEFNGHDPAEMQARMTACLERLRSLPGQIALHQARDLAEIRELWAIRSAGVGLLGKVDGAARPIAFVEDCVVPPESLPAFVDDFLRVLKGNGLGFGIHGHVDVGCLHIRPALDIDETTDRAKLVAVSDAVFALTRKYGGIFWGEHGKGVRGAYLPEWIGPRAYAALQSVKRAFDPAERFNPGKLVTLDRPHMGIATTPFRPFNARPGDALEKAFRCNGNAQCLSYQAAAPMCPSFKATGDLRHSPKGRADALRAWKVARDAGRPAPEDDLMAALDTCLGCKACASSCPVQVDIPSMRAAFYADHYSRSARPLSDRLVLAAERLSPLAVTLSPLLRPVWPLARRLAERALKTVDMPAHLARPVAAAHRIRLADLDRPLPGNAVLLWQDWFTALFDAKVAQDAIAGLSALGYCPLLVAMRPAGKAAQNMGAEAAFRRMAGRQVAALQKAAAAGVPMIGLDPAFVMMLRQDYPKAGLTPPRVMLAQEFLAAESASGRRFPQVRVQGKAAPRILSHCTEQTALPNAGALWAQVFAAIGLK</sequence>
<evidence type="ECO:0000256" key="7">
    <source>
        <dbReference type="ARBA" id="ARBA00023014"/>
    </source>
</evidence>
<accession>A0ABT4JBU2</accession>